<evidence type="ECO:0000313" key="2">
    <source>
        <dbReference type="Proteomes" id="UP000681075"/>
    </source>
</evidence>
<keyword evidence="2" id="KW-1185">Reference proteome</keyword>
<dbReference type="AlphaFoldDB" id="A0A8S8XG49"/>
<name>A0A8S8XG49_9PROT</name>
<sequence>MLALCQCWRAYRSEEERISALWSQQETALRRASDAERGEAELAFNLVDRAQVEAMRNSETYFNAMFQVPAATIEGAIAKLEATLVQFEPGPSIEEEPWPQLRSVLSDMRRLTPHLAVAT</sequence>
<comment type="caution">
    <text evidence="1">The sequence shown here is derived from an EMBL/GenBank/DDBJ whole genome shotgun (WGS) entry which is preliminary data.</text>
</comment>
<proteinExistence type="predicted"/>
<dbReference type="EMBL" id="BOPV01000001">
    <property type="protein sequence ID" value="GIL40941.1"/>
    <property type="molecule type" value="Genomic_DNA"/>
</dbReference>
<protein>
    <submittedName>
        <fullName evidence="1">Uncharacterized protein</fullName>
    </submittedName>
</protein>
<gene>
    <name evidence="1" type="ORF">TMPK1_31780</name>
</gene>
<accession>A0A8S8XG49</accession>
<dbReference type="Proteomes" id="UP000681075">
    <property type="component" value="Unassembled WGS sequence"/>
</dbReference>
<evidence type="ECO:0000313" key="1">
    <source>
        <dbReference type="EMBL" id="GIL40941.1"/>
    </source>
</evidence>
<reference evidence="1" key="1">
    <citation type="submission" date="2021-02" db="EMBL/GenBank/DDBJ databases">
        <title>Genome sequence of Rhodospirillales sp. strain TMPK1 isolated from soil.</title>
        <authorList>
            <person name="Nakai R."/>
            <person name="Kusada H."/>
            <person name="Tamaki H."/>
        </authorList>
    </citation>
    <scope>NUCLEOTIDE SEQUENCE</scope>
    <source>
        <strain evidence="1">TMPK1</strain>
    </source>
</reference>
<organism evidence="1 2">
    <name type="scientific">Roseiterribacter gracilis</name>
    <dbReference type="NCBI Taxonomy" id="2812848"/>
    <lineage>
        <taxon>Bacteria</taxon>
        <taxon>Pseudomonadati</taxon>
        <taxon>Pseudomonadota</taxon>
        <taxon>Alphaproteobacteria</taxon>
        <taxon>Rhodospirillales</taxon>
        <taxon>Roseiterribacteraceae</taxon>
        <taxon>Roseiterribacter</taxon>
    </lineage>
</organism>